<dbReference type="Proteomes" id="UP001595925">
    <property type="component" value="Unassembled WGS sequence"/>
</dbReference>
<evidence type="ECO:0000313" key="2">
    <source>
        <dbReference type="Proteomes" id="UP001595925"/>
    </source>
</evidence>
<dbReference type="RefSeq" id="WP_224827087.1">
    <property type="nucleotide sequence ID" value="NZ_JAIVEF010000001.1"/>
</dbReference>
<reference evidence="1 2" key="1">
    <citation type="journal article" date="2019" name="Int. J. Syst. Evol. Microbiol.">
        <title>The Global Catalogue of Microorganisms (GCM) 10K type strain sequencing project: providing services to taxonomists for standard genome sequencing and annotation.</title>
        <authorList>
            <consortium name="The Broad Institute Genomics Platform"/>
            <consortium name="The Broad Institute Genome Sequencing Center for Infectious Disease"/>
            <person name="Wu L."/>
            <person name="Ma J."/>
        </authorList>
    </citation>
    <scope>NUCLEOTIDE SEQUENCE [LARGE SCALE GENOMIC DNA]</scope>
    <source>
        <strain evidence="1 2">CGMCC 1.15824</strain>
    </source>
</reference>
<dbReference type="Pfam" id="PF26484">
    <property type="entry name" value="WNWW"/>
    <property type="match status" value="1"/>
</dbReference>
<sequence length="92" mass="10087">MDVDPTRLRREFGGTDGEVRVVARQAGDLLDSGRLGADRGHELTAEEILSHLRDAPAGSSPVERWNWWMGALEIAYGGYEQFTIRADGSVDG</sequence>
<organism evidence="1 2">
    <name type="scientific">Saliphagus infecundisoli</name>
    <dbReference type="NCBI Taxonomy" id="1849069"/>
    <lineage>
        <taxon>Archaea</taxon>
        <taxon>Methanobacteriati</taxon>
        <taxon>Methanobacteriota</taxon>
        <taxon>Stenosarchaea group</taxon>
        <taxon>Halobacteria</taxon>
        <taxon>Halobacteriales</taxon>
        <taxon>Natrialbaceae</taxon>
        <taxon>Saliphagus</taxon>
    </lineage>
</organism>
<name>A0ABD5QEZ0_9EURY</name>
<gene>
    <name evidence="1" type="ORF">ACFPFO_10740</name>
</gene>
<dbReference type="EMBL" id="JBHSJG010000036">
    <property type="protein sequence ID" value="MFC4988225.1"/>
    <property type="molecule type" value="Genomic_DNA"/>
</dbReference>
<proteinExistence type="predicted"/>
<protein>
    <submittedName>
        <fullName evidence="1">Uncharacterized protein</fullName>
    </submittedName>
</protein>
<comment type="caution">
    <text evidence="1">The sequence shown here is derived from an EMBL/GenBank/DDBJ whole genome shotgun (WGS) entry which is preliminary data.</text>
</comment>
<evidence type="ECO:0000313" key="1">
    <source>
        <dbReference type="EMBL" id="MFC4988225.1"/>
    </source>
</evidence>
<accession>A0ABD5QEZ0</accession>
<keyword evidence="2" id="KW-1185">Reference proteome</keyword>
<dbReference type="AlphaFoldDB" id="A0ABD5QEZ0"/>
<dbReference type="InterPro" id="IPR058716">
    <property type="entry name" value="WNWW_dom-containing"/>
</dbReference>